<proteinExistence type="predicted"/>
<dbReference type="Proteomes" id="UP001295444">
    <property type="component" value="Chromosome 08"/>
</dbReference>
<evidence type="ECO:0000313" key="2">
    <source>
        <dbReference type="Proteomes" id="UP001295444"/>
    </source>
</evidence>
<organism evidence="1 2">
    <name type="scientific">Pelobates cultripes</name>
    <name type="common">Western spadefoot toad</name>
    <dbReference type="NCBI Taxonomy" id="61616"/>
    <lineage>
        <taxon>Eukaryota</taxon>
        <taxon>Metazoa</taxon>
        <taxon>Chordata</taxon>
        <taxon>Craniata</taxon>
        <taxon>Vertebrata</taxon>
        <taxon>Euteleostomi</taxon>
        <taxon>Amphibia</taxon>
        <taxon>Batrachia</taxon>
        <taxon>Anura</taxon>
        <taxon>Pelobatoidea</taxon>
        <taxon>Pelobatidae</taxon>
        <taxon>Pelobates</taxon>
    </lineage>
</organism>
<reference evidence="1" key="1">
    <citation type="submission" date="2022-03" db="EMBL/GenBank/DDBJ databases">
        <authorList>
            <person name="Alioto T."/>
            <person name="Alioto T."/>
            <person name="Gomez Garrido J."/>
        </authorList>
    </citation>
    <scope>NUCLEOTIDE SEQUENCE</scope>
</reference>
<keyword evidence="2" id="KW-1185">Reference proteome</keyword>
<dbReference type="AlphaFoldDB" id="A0AAD1WLJ1"/>
<accession>A0AAD1WLJ1</accession>
<sequence>MDPRDFAHFEDNGLSRFYHFFRSNQLLQFPDLPRHTPLNTFDHFRYIQIRSFLQNPQHTSTASANLAQFERDCVHNPIHKGQISFIYLQLNSSSSADALSYTKTWEKDIGPPNDPLD</sequence>
<dbReference type="EMBL" id="OW240919">
    <property type="protein sequence ID" value="CAH2313094.1"/>
    <property type="molecule type" value="Genomic_DNA"/>
</dbReference>
<gene>
    <name evidence="1" type="ORF">PECUL_23A046716</name>
</gene>
<protein>
    <submittedName>
        <fullName evidence="1">Uncharacterized protein</fullName>
    </submittedName>
</protein>
<evidence type="ECO:0000313" key="1">
    <source>
        <dbReference type="EMBL" id="CAH2313094.1"/>
    </source>
</evidence>
<name>A0AAD1WLJ1_PELCU</name>